<sequence length="173" mass="19964">MHTELPQLYDKAAGNIVLTLDIWTSRATEAYLPVLCHFIDENWQQQSYIMETSNIPGQTSLEFLLQQCSTIVGFFHHSTKAAENLKEIQKQLNIPEHKLIQSLETRWNSIFYMLDRIPEQLQVITASLCLLGRNTLCLMKKNWYEKMSVQNYVSISKVIPLVTVLQITMSSAE</sequence>
<dbReference type="InterPro" id="IPR012337">
    <property type="entry name" value="RNaseH-like_sf"/>
</dbReference>
<evidence type="ECO:0000313" key="7">
    <source>
        <dbReference type="Proteomes" id="UP001166093"/>
    </source>
</evidence>
<proteinExistence type="predicted"/>
<evidence type="ECO:0000256" key="4">
    <source>
        <dbReference type="ARBA" id="ARBA00022833"/>
    </source>
</evidence>
<organism evidence="6 7">
    <name type="scientific">Polyodon spathula</name>
    <name type="common">North American paddlefish</name>
    <name type="synonym">Squalus spathula</name>
    <dbReference type="NCBI Taxonomy" id="7913"/>
    <lineage>
        <taxon>Eukaryota</taxon>
        <taxon>Metazoa</taxon>
        <taxon>Chordata</taxon>
        <taxon>Craniata</taxon>
        <taxon>Vertebrata</taxon>
        <taxon>Euteleostomi</taxon>
        <taxon>Actinopterygii</taxon>
        <taxon>Chondrostei</taxon>
        <taxon>Acipenseriformes</taxon>
        <taxon>Polyodontidae</taxon>
        <taxon>Polyodon</taxon>
    </lineage>
</organism>
<evidence type="ECO:0000256" key="5">
    <source>
        <dbReference type="ARBA" id="ARBA00023242"/>
    </source>
</evidence>
<evidence type="ECO:0000313" key="6">
    <source>
        <dbReference type="EMBL" id="MBN3274238.1"/>
    </source>
</evidence>
<evidence type="ECO:0000256" key="2">
    <source>
        <dbReference type="ARBA" id="ARBA00022723"/>
    </source>
</evidence>
<protein>
    <submittedName>
        <fullName evidence="6">ZBED4 protein</fullName>
    </submittedName>
</protein>
<keyword evidence="5" id="KW-0539">Nucleus</keyword>
<gene>
    <name evidence="6" type="primary">Zbed4_3</name>
    <name evidence="6" type="ORF">GTO93_0005968</name>
</gene>
<reference evidence="6" key="1">
    <citation type="journal article" date="2021" name="Cell">
        <title>Tracing the genetic footprints of vertebrate landing in non-teleost ray-finned fishes.</title>
        <authorList>
            <person name="Bi X."/>
            <person name="Wang K."/>
            <person name="Yang L."/>
            <person name="Pan H."/>
            <person name="Jiang H."/>
            <person name="Wei Q."/>
            <person name="Fang M."/>
            <person name="Yu H."/>
            <person name="Zhu C."/>
            <person name="Cai Y."/>
            <person name="He Y."/>
            <person name="Gan X."/>
            <person name="Zeng H."/>
            <person name="Yu D."/>
            <person name="Zhu Y."/>
            <person name="Jiang H."/>
            <person name="Qiu Q."/>
            <person name="Yang H."/>
            <person name="Zhang Y.E."/>
            <person name="Wang W."/>
            <person name="Zhu M."/>
            <person name="He S."/>
            <person name="Zhang G."/>
        </authorList>
    </citation>
    <scope>NUCLEOTIDE SEQUENCE</scope>
    <source>
        <strain evidence="6">Pddl_001</strain>
    </source>
</reference>
<feature type="non-terminal residue" evidence="6">
    <location>
        <position position="1"/>
    </location>
</feature>
<comment type="caution">
    <text evidence="6">The sequence shown here is derived from an EMBL/GenBank/DDBJ whole genome shotgun (WGS) entry which is preliminary data.</text>
</comment>
<keyword evidence="2" id="KW-0479">Metal-binding</keyword>
<name>A0ABS2XIZ5_POLSP</name>
<dbReference type="PANTHER" id="PTHR46481:SF10">
    <property type="entry name" value="ZINC FINGER BED DOMAIN-CONTAINING PROTEIN 39"/>
    <property type="match status" value="1"/>
</dbReference>
<evidence type="ECO:0000256" key="1">
    <source>
        <dbReference type="ARBA" id="ARBA00004123"/>
    </source>
</evidence>
<keyword evidence="3" id="KW-0863">Zinc-finger</keyword>
<dbReference type="SUPFAM" id="SSF53098">
    <property type="entry name" value="Ribonuclease H-like"/>
    <property type="match status" value="1"/>
</dbReference>
<keyword evidence="4" id="KW-0862">Zinc</keyword>
<comment type="subcellular location">
    <subcellularLocation>
        <location evidence="1">Nucleus</location>
    </subcellularLocation>
</comment>
<feature type="non-terminal residue" evidence="6">
    <location>
        <position position="173"/>
    </location>
</feature>
<keyword evidence="7" id="KW-1185">Reference proteome</keyword>
<dbReference type="PANTHER" id="PTHR46481">
    <property type="entry name" value="ZINC FINGER BED DOMAIN-CONTAINING PROTEIN 4"/>
    <property type="match status" value="1"/>
</dbReference>
<evidence type="ECO:0000256" key="3">
    <source>
        <dbReference type="ARBA" id="ARBA00022771"/>
    </source>
</evidence>
<dbReference type="InterPro" id="IPR052035">
    <property type="entry name" value="ZnF_BED_domain_contain"/>
</dbReference>
<dbReference type="Proteomes" id="UP001166093">
    <property type="component" value="Unassembled WGS sequence"/>
</dbReference>
<dbReference type="EMBL" id="JAAWVQ010038130">
    <property type="protein sequence ID" value="MBN3274238.1"/>
    <property type="molecule type" value="Genomic_DNA"/>
</dbReference>
<accession>A0ABS2XIZ5</accession>